<dbReference type="AlphaFoldDB" id="A0AA37QGS6"/>
<dbReference type="InterPro" id="IPR015943">
    <property type="entry name" value="WD40/YVTN_repeat-like_dom_sf"/>
</dbReference>
<evidence type="ECO:0000313" key="2">
    <source>
        <dbReference type="EMBL" id="GLC26115.1"/>
    </source>
</evidence>
<evidence type="ECO:0000313" key="3">
    <source>
        <dbReference type="Proteomes" id="UP001161325"/>
    </source>
</evidence>
<name>A0AA37QGS6_9BACT</name>
<dbReference type="Gene3D" id="2.130.10.10">
    <property type="entry name" value="YVTN repeat-like/Quinoprotein amine dehydrogenase"/>
    <property type="match status" value="1"/>
</dbReference>
<organism evidence="2 3">
    <name type="scientific">Roseisolibacter agri</name>
    <dbReference type="NCBI Taxonomy" id="2014610"/>
    <lineage>
        <taxon>Bacteria</taxon>
        <taxon>Pseudomonadati</taxon>
        <taxon>Gemmatimonadota</taxon>
        <taxon>Gemmatimonadia</taxon>
        <taxon>Gemmatimonadales</taxon>
        <taxon>Gemmatimonadaceae</taxon>
        <taxon>Roseisolibacter</taxon>
    </lineage>
</organism>
<keyword evidence="1" id="KW-0732">Signal</keyword>
<dbReference type="EMBL" id="BRXS01000004">
    <property type="protein sequence ID" value="GLC26115.1"/>
    <property type="molecule type" value="Genomic_DNA"/>
</dbReference>
<gene>
    <name evidence="2" type="ORF">rosag_26280</name>
</gene>
<dbReference type="PROSITE" id="PS51257">
    <property type="entry name" value="PROKAR_LIPOPROTEIN"/>
    <property type="match status" value="1"/>
</dbReference>
<sequence length="371" mass="38644">MRIPLPPLLATALLLAACQDPAARVAAPRPDALRAAKAPPAPGRTVWMDHLDAPRGLAFAPDGALYVTEAGNTTVTSTCTPLPRGRYCYSGTGAISRRGRGGQERVVSGLPSYYNADMQDITGPQHLDFQGMGSLYFTIGWGGPPLGRLGLAPFGAAFGTLNVLRPSGAWTRVADIAAFEQDHNPDGEVFDSNPYGLLAEGGGQYVTDAGGNDLLHVDMQGDVLLVAVFPRVPAPPTFGGSTQAVPTEVVRGPDGALYVSTLSGAPFTTGTAIVYRVTEDGTRTVFAPGFKTITDLAFGPDGSLYVLQFATGDPFFAGPGKLWRVARDGTRTTVAENLPAATAIAIGDDGAFYVAINGNVAGRGQVLRIVP</sequence>
<dbReference type="NCBIfam" id="NF033206">
    <property type="entry name" value="ScyE_fam"/>
    <property type="match status" value="1"/>
</dbReference>
<evidence type="ECO:0000256" key="1">
    <source>
        <dbReference type="SAM" id="SignalP"/>
    </source>
</evidence>
<feature type="chain" id="PRO_5041384514" description="ScyD/ScyE family protein" evidence="1">
    <location>
        <begin position="23"/>
        <end position="371"/>
    </location>
</feature>
<evidence type="ECO:0008006" key="4">
    <source>
        <dbReference type="Google" id="ProtNLM"/>
    </source>
</evidence>
<dbReference type="SUPFAM" id="SSF63829">
    <property type="entry name" value="Calcium-dependent phosphotriesterase"/>
    <property type="match status" value="1"/>
</dbReference>
<keyword evidence="3" id="KW-1185">Reference proteome</keyword>
<feature type="signal peptide" evidence="1">
    <location>
        <begin position="1"/>
        <end position="22"/>
    </location>
</feature>
<proteinExistence type="predicted"/>
<protein>
    <recommendedName>
        <fullName evidence="4">ScyD/ScyE family protein</fullName>
    </recommendedName>
</protein>
<accession>A0AA37QGS6</accession>
<dbReference type="InterPro" id="IPR048031">
    <property type="entry name" value="ScyD/ScyE-like"/>
</dbReference>
<reference evidence="2" key="1">
    <citation type="submission" date="2022-08" db="EMBL/GenBank/DDBJ databases">
        <title>Draft genome sequencing of Roseisolibacter agri AW1220.</title>
        <authorList>
            <person name="Tobiishi Y."/>
            <person name="Tonouchi A."/>
        </authorList>
    </citation>
    <scope>NUCLEOTIDE SEQUENCE</scope>
    <source>
        <strain evidence="2">AW1220</strain>
    </source>
</reference>
<dbReference type="Proteomes" id="UP001161325">
    <property type="component" value="Unassembled WGS sequence"/>
</dbReference>
<comment type="caution">
    <text evidence="2">The sequence shown here is derived from an EMBL/GenBank/DDBJ whole genome shotgun (WGS) entry which is preliminary data.</text>
</comment>
<dbReference type="RefSeq" id="WP_284350583.1">
    <property type="nucleotide sequence ID" value="NZ_BRXS01000004.1"/>
</dbReference>